<dbReference type="RefSeq" id="WP_238226140.1">
    <property type="nucleotide sequence ID" value="NZ_BPQD01000016.1"/>
</dbReference>
<dbReference type="Proteomes" id="UP001224644">
    <property type="component" value="Unassembled WGS sequence"/>
</dbReference>
<dbReference type="EMBL" id="JAUFPX010000015">
    <property type="protein sequence ID" value="MDN3592071.1"/>
    <property type="molecule type" value="Genomic_DNA"/>
</dbReference>
<gene>
    <name evidence="1" type="ORF">QWZ12_15850</name>
</gene>
<reference evidence="2" key="1">
    <citation type="journal article" date="2019" name="Int. J. Syst. Evol. Microbiol.">
        <title>The Global Catalogue of Microorganisms (GCM) 10K type strain sequencing project: providing services to taxonomists for standard genome sequencing and annotation.</title>
        <authorList>
            <consortium name="The Broad Institute Genomics Platform"/>
            <consortium name="The Broad Institute Genome Sequencing Center for Infectious Disease"/>
            <person name="Wu L."/>
            <person name="Ma J."/>
        </authorList>
    </citation>
    <scope>NUCLEOTIDE SEQUENCE [LARGE SCALE GENOMIC DNA]</scope>
    <source>
        <strain evidence="2">CECT 7069</strain>
    </source>
</reference>
<evidence type="ECO:0000313" key="1">
    <source>
        <dbReference type="EMBL" id="MDN3592071.1"/>
    </source>
</evidence>
<sequence>MTVSFAEYERGPFATIWHSLTYGSWEYFVNNYQCDFFGWKAWIQRGEILRERAIQRVKQIRDSSLNEQRLHESRRDAMEVRYAGRLLNRRGSTEDRMSSWKTTIDRFLKLFCGNLVIATISAGRIPVVNLSHHVGFKCRTKTSKTFTVSNTPLLWPSN</sequence>
<proteinExistence type="predicted"/>
<organism evidence="1 2">
    <name type="scientific">Methylobacterium adhaesivum</name>
    <dbReference type="NCBI Taxonomy" id="333297"/>
    <lineage>
        <taxon>Bacteria</taxon>
        <taxon>Pseudomonadati</taxon>
        <taxon>Pseudomonadota</taxon>
        <taxon>Alphaproteobacteria</taxon>
        <taxon>Hyphomicrobiales</taxon>
        <taxon>Methylobacteriaceae</taxon>
        <taxon>Methylobacterium</taxon>
    </lineage>
</organism>
<evidence type="ECO:0000313" key="2">
    <source>
        <dbReference type="Proteomes" id="UP001224644"/>
    </source>
</evidence>
<protein>
    <submittedName>
        <fullName evidence="1">Uncharacterized protein</fullName>
    </submittedName>
</protein>
<accession>A0ABT8BL69</accession>
<name>A0ABT8BL69_9HYPH</name>
<keyword evidence="2" id="KW-1185">Reference proteome</keyword>
<comment type="caution">
    <text evidence="1">The sequence shown here is derived from an EMBL/GenBank/DDBJ whole genome shotgun (WGS) entry which is preliminary data.</text>
</comment>